<dbReference type="EMBL" id="AP018227">
    <property type="protein sequence ID" value="BAY84680.1"/>
    <property type="molecule type" value="Genomic_DNA"/>
</dbReference>
<organism evidence="5 6">
    <name type="scientific">Calothrix parasitica NIES-267</name>
    <dbReference type="NCBI Taxonomy" id="1973488"/>
    <lineage>
        <taxon>Bacteria</taxon>
        <taxon>Bacillati</taxon>
        <taxon>Cyanobacteriota</taxon>
        <taxon>Cyanophyceae</taxon>
        <taxon>Nostocales</taxon>
        <taxon>Calotrichaceae</taxon>
        <taxon>Calothrix</taxon>
    </lineage>
</organism>
<proteinExistence type="inferred from homology"/>
<keyword evidence="3" id="KW-0067">ATP-binding</keyword>
<feature type="domain" description="AAA+ ATPase" evidence="4">
    <location>
        <begin position="191"/>
        <end position="320"/>
    </location>
</feature>
<evidence type="ECO:0000313" key="6">
    <source>
        <dbReference type="Proteomes" id="UP000218418"/>
    </source>
</evidence>
<gene>
    <name evidence="5" type="ORF">NIES267_41760</name>
</gene>
<dbReference type="GO" id="GO:0005524">
    <property type="term" value="F:ATP binding"/>
    <property type="evidence" value="ECO:0007669"/>
    <property type="project" value="UniProtKB-KW"/>
</dbReference>
<evidence type="ECO:0000256" key="2">
    <source>
        <dbReference type="ARBA" id="ARBA00022741"/>
    </source>
</evidence>
<dbReference type="Proteomes" id="UP000218418">
    <property type="component" value="Chromosome"/>
</dbReference>
<comment type="similarity">
    <text evidence="1">Belongs to the AAA ATPase family.</text>
</comment>
<dbReference type="Pfam" id="PF00004">
    <property type="entry name" value="AAA"/>
    <property type="match status" value="1"/>
</dbReference>
<accession>A0A1Z4LTV8</accession>
<evidence type="ECO:0000259" key="4">
    <source>
        <dbReference type="SMART" id="SM00382"/>
    </source>
</evidence>
<dbReference type="PANTHER" id="PTHR23073">
    <property type="entry name" value="26S PROTEASOME REGULATORY SUBUNIT"/>
    <property type="match status" value="1"/>
</dbReference>
<dbReference type="InterPro" id="IPR050221">
    <property type="entry name" value="26S_Proteasome_ATPase"/>
</dbReference>
<keyword evidence="2" id="KW-0547">Nucleotide-binding</keyword>
<dbReference type="SUPFAM" id="SSF52540">
    <property type="entry name" value="P-loop containing nucleoside triphosphate hydrolases"/>
    <property type="match status" value="1"/>
</dbReference>
<dbReference type="InterPro" id="IPR003959">
    <property type="entry name" value="ATPase_AAA_core"/>
</dbReference>
<reference evidence="5 6" key="1">
    <citation type="submission" date="2017-06" db="EMBL/GenBank/DDBJ databases">
        <title>Genome sequencing of cyanobaciteial culture collection at National Institute for Environmental Studies (NIES).</title>
        <authorList>
            <person name="Hirose Y."/>
            <person name="Shimura Y."/>
            <person name="Fujisawa T."/>
            <person name="Nakamura Y."/>
            <person name="Kawachi M."/>
        </authorList>
    </citation>
    <scope>NUCLEOTIDE SEQUENCE [LARGE SCALE GENOMIC DNA]</scope>
    <source>
        <strain evidence="5 6">NIES-267</strain>
    </source>
</reference>
<evidence type="ECO:0000256" key="1">
    <source>
        <dbReference type="ARBA" id="ARBA00006914"/>
    </source>
</evidence>
<dbReference type="InterPro" id="IPR027417">
    <property type="entry name" value="P-loop_NTPase"/>
</dbReference>
<name>A0A1Z4LTV8_9CYAN</name>
<dbReference type="Gene3D" id="3.40.50.300">
    <property type="entry name" value="P-loop containing nucleotide triphosphate hydrolases"/>
    <property type="match status" value="1"/>
</dbReference>
<dbReference type="AlphaFoldDB" id="A0A1Z4LTV8"/>
<dbReference type="CDD" id="cd19481">
    <property type="entry name" value="RecA-like_protease"/>
    <property type="match status" value="1"/>
</dbReference>
<sequence length="619" mass="71499">MTIINKLEEHFSQKSLASLDYRINRDFITFCSETDLDKEDVSILIDTDGNSNKSYPSVKTMIFINTHLNVSKEELDFFCFKINIDIDLFCQQTGLINEGVIISFDTIHNFKKSNRKRTEKNNTTDKDNQDEESIENRACLFKSQVPNPGIDFDSLILPPEIKENLKFILDSTEVSEFVYGQWNLAKIKPFRSIILNFYGKPGTGKTYCSKAIANYLKKKILVVSCADIESKFYGEGAKYLKAAFYAAKRDGSVLVFEEADPLVGKRENSEQAARSICSQFLICLEEHEGLVILTTNLAEDYDNAIESRVRNINFPMPDENCRRQIWQQHLPEQLPLASDVSINELAKADNVCGRDIREAVLDAANRVAVQANRDGLDLAKLKVTNKDFFEAIERKITQRISRESDQLPPEEEKQLSQKIMCHSASSGWTLTNINLGRITQENQDECFGHTFTVRFNLNYQPQRKFVDIVPMLEWNEVIYIFERDVNNNWVQISEENTNQYQEAPKSITFNLWRSIYEGNETTKDVFAREGGELEGFILDKPSIRKIDKETNQYRTSRRVVHFDIGLKGFAQRVQAAEILEIVEGEITIYQFINQRIEYVRENDPRLEQWRTQYQNGLPI</sequence>
<evidence type="ECO:0000256" key="3">
    <source>
        <dbReference type="ARBA" id="ARBA00022840"/>
    </source>
</evidence>
<dbReference type="Gene3D" id="1.10.8.60">
    <property type="match status" value="1"/>
</dbReference>
<dbReference type="GO" id="GO:0016887">
    <property type="term" value="F:ATP hydrolysis activity"/>
    <property type="evidence" value="ECO:0007669"/>
    <property type="project" value="InterPro"/>
</dbReference>
<keyword evidence="6" id="KW-1185">Reference proteome</keyword>
<dbReference type="InterPro" id="IPR003593">
    <property type="entry name" value="AAA+_ATPase"/>
</dbReference>
<dbReference type="SMART" id="SM00382">
    <property type="entry name" value="AAA"/>
    <property type="match status" value="1"/>
</dbReference>
<evidence type="ECO:0000313" key="5">
    <source>
        <dbReference type="EMBL" id="BAY84680.1"/>
    </source>
</evidence>
<protein>
    <submittedName>
        <fullName evidence="5">Putative AAA family ATPase</fullName>
    </submittedName>
</protein>